<feature type="DNA-binding region" description="H-T-H motif" evidence="2">
    <location>
        <begin position="36"/>
        <end position="55"/>
    </location>
</feature>
<keyword evidence="5" id="KW-1185">Reference proteome</keyword>
<evidence type="ECO:0000256" key="2">
    <source>
        <dbReference type="PROSITE-ProRule" id="PRU00335"/>
    </source>
</evidence>
<feature type="domain" description="HTH tetR-type" evidence="3">
    <location>
        <begin position="11"/>
        <end position="73"/>
    </location>
</feature>
<dbReference type="Pfam" id="PF00440">
    <property type="entry name" value="TetR_N"/>
    <property type="match status" value="1"/>
</dbReference>
<comment type="caution">
    <text evidence="4">The sequence shown here is derived from an EMBL/GenBank/DDBJ whole genome shotgun (WGS) entry which is preliminary data.</text>
</comment>
<accession>A0ABP7WE21</accession>
<dbReference type="Proteomes" id="UP001500392">
    <property type="component" value="Unassembled WGS sequence"/>
</dbReference>
<evidence type="ECO:0000256" key="1">
    <source>
        <dbReference type="ARBA" id="ARBA00023125"/>
    </source>
</evidence>
<protein>
    <submittedName>
        <fullName evidence="4">TetR family transcriptional regulator DesT</fullName>
    </submittedName>
</protein>
<dbReference type="SUPFAM" id="SSF46689">
    <property type="entry name" value="Homeodomain-like"/>
    <property type="match status" value="1"/>
</dbReference>
<sequence>MSGSKPKQSRKGNREKLMSAALDLLAEDQSGLSGISLRRITKACGLSPPAFYTHFTSMEELGLALVSEVGATLRAVLKGVRDAETEAAVIKASVVAAFEYIRGNESLFILIARERAGSSASIRSAIRNEVRKIVEEMASDFQDRGLFERFSLPEKQAAVAAIVSLGLSLIPDLLDVSRESSAEGDALLSQFEFQVQFILSS</sequence>
<dbReference type="Gene3D" id="1.10.357.10">
    <property type="entry name" value="Tetracycline Repressor, domain 2"/>
    <property type="match status" value="1"/>
</dbReference>
<keyword evidence="1 2" id="KW-0238">DNA-binding</keyword>
<dbReference type="InterPro" id="IPR023772">
    <property type="entry name" value="DNA-bd_HTH_TetR-type_CS"/>
</dbReference>
<organism evidence="4 5">
    <name type="scientific">Zhongshania borealis</name>
    <dbReference type="NCBI Taxonomy" id="889488"/>
    <lineage>
        <taxon>Bacteria</taxon>
        <taxon>Pseudomonadati</taxon>
        <taxon>Pseudomonadota</taxon>
        <taxon>Gammaproteobacteria</taxon>
        <taxon>Cellvibrionales</taxon>
        <taxon>Spongiibacteraceae</taxon>
        <taxon>Zhongshania</taxon>
    </lineage>
</organism>
<dbReference type="PROSITE" id="PS50977">
    <property type="entry name" value="HTH_TETR_2"/>
    <property type="match status" value="1"/>
</dbReference>
<dbReference type="PANTHER" id="PTHR47752">
    <property type="entry name" value="HTH-TYPE TRANSCRIPTIONAL REPRESSOR FABR"/>
    <property type="match status" value="1"/>
</dbReference>
<reference evidence="5" key="1">
    <citation type="journal article" date="2019" name="Int. J. Syst. Evol. Microbiol.">
        <title>The Global Catalogue of Microorganisms (GCM) 10K type strain sequencing project: providing services to taxonomists for standard genome sequencing and annotation.</title>
        <authorList>
            <consortium name="The Broad Institute Genomics Platform"/>
            <consortium name="The Broad Institute Genome Sequencing Center for Infectious Disease"/>
            <person name="Wu L."/>
            <person name="Ma J."/>
        </authorList>
    </citation>
    <scope>NUCLEOTIDE SEQUENCE [LARGE SCALE GENOMIC DNA]</scope>
    <source>
        <strain evidence="5">JCM 17304</strain>
    </source>
</reference>
<dbReference type="RefSeq" id="WP_344932425.1">
    <property type="nucleotide sequence ID" value="NZ_BAABDM010000001.1"/>
</dbReference>
<dbReference type="EMBL" id="BAABDM010000001">
    <property type="protein sequence ID" value="GAA4086744.1"/>
    <property type="molecule type" value="Genomic_DNA"/>
</dbReference>
<evidence type="ECO:0000313" key="4">
    <source>
        <dbReference type="EMBL" id="GAA4086744.1"/>
    </source>
</evidence>
<evidence type="ECO:0000259" key="3">
    <source>
        <dbReference type="PROSITE" id="PS50977"/>
    </source>
</evidence>
<evidence type="ECO:0000313" key="5">
    <source>
        <dbReference type="Proteomes" id="UP001500392"/>
    </source>
</evidence>
<name>A0ABP7WE21_9GAMM</name>
<dbReference type="PANTHER" id="PTHR47752:SF1">
    <property type="entry name" value="HTH-TYPE TRANSCRIPTIONAL REPRESSOR FABR"/>
    <property type="match status" value="1"/>
</dbReference>
<dbReference type="InterPro" id="IPR009057">
    <property type="entry name" value="Homeodomain-like_sf"/>
</dbReference>
<dbReference type="PROSITE" id="PS01081">
    <property type="entry name" value="HTH_TETR_1"/>
    <property type="match status" value="1"/>
</dbReference>
<dbReference type="InterPro" id="IPR001647">
    <property type="entry name" value="HTH_TetR"/>
</dbReference>
<dbReference type="Gene3D" id="1.10.10.60">
    <property type="entry name" value="Homeodomain-like"/>
    <property type="match status" value="1"/>
</dbReference>
<proteinExistence type="predicted"/>
<dbReference type="InterPro" id="IPR050692">
    <property type="entry name" value="HTH_transcr_repressor_FabR"/>
</dbReference>
<gene>
    <name evidence="4" type="primary">desT</name>
    <name evidence="4" type="ORF">GCM10022414_06940</name>
</gene>